<evidence type="ECO:0000313" key="3">
    <source>
        <dbReference type="EMBL" id="CAK9308897.1"/>
    </source>
</evidence>
<dbReference type="Proteomes" id="UP001642487">
    <property type="component" value="Chromosome 1"/>
</dbReference>
<accession>A0ABP0XL62</accession>
<gene>
    <name evidence="3" type="ORF">CITCOLO1_LOCUS417</name>
</gene>
<comment type="subcellular location">
    <subcellularLocation>
        <location evidence="1">Secreted</location>
        <location evidence="1">Cell wall</location>
    </subcellularLocation>
</comment>
<evidence type="ECO:0000256" key="2">
    <source>
        <dbReference type="ARBA" id="ARBA00022512"/>
    </source>
</evidence>
<organism evidence="3 4">
    <name type="scientific">Citrullus colocynthis</name>
    <name type="common">colocynth</name>
    <dbReference type="NCBI Taxonomy" id="252529"/>
    <lineage>
        <taxon>Eukaryota</taxon>
        <taxon>Viridiplantae</taxon>
        <taxon>Streptophyta</taxon>
        <taxon>Embryophyta</taxon>
        <taxon>Tracheophyta</taxon>
        <taxon>Spermatophyta</taxon>
        <taxon>Magnoliopsida</taxon>
        <taxon>eudicotyledons</taxon>
        <taxon>Gunneridae</taxon>
        <taxon>Pentapetalae</taxon>
        <taxon>rosids</taxon>
        <taxon>fabids</taxon>
        <taxon>Cucurbitales</taxon>
        <taxon>Cucurbitaceae</taxon>
        <taxon>Benincaseae</taxon>
        <taxon>Citrullus</taxon>
    </lineage>
</organism>
<evidence type="ECO:0000313" key="4">
    <source>
        <dbReference type="Proteomes" id="UP001642487"/>
    </source>
</evidence>
<protein>
    <recommendedName>
        <fullName evidence="5">Polygalacturonase</fullName>
    </recommendedName>
</protein>
<dbReference type="SUPFAM" id="SSF51126">
    <property type="entry name" value="Pectin lyase-like"/>
    <property type="match status" value="1"/>
</dbReference>
<keyword evidence="2" id="KW-0134">Cell wall</keyword>
<keyword evidence="4" id="KW-1185">Reference proteome</keyword>
<sequence>MANSKSPHFLSFSDCKFRPKYPSIHEPAFLAAWRMACGSAGVVTFLIPKGTYLVGPVQFSGPCKRLFEGINRPVKIWFWCRLD</sequence>
<dbReference type="InterPro" id="IPR011050">
    <property type="entry name" value="Pectin_lyase_fold/virulence"/>
</dbReference>
<dbReference type="InterPro" id="IPR012334">
    <property type="entry name" value="Pectin_lyas_fold"/>
</dbReference>
<keyword evidence="2" id="KW-0964">Secreted</keyword>
<name>A0ABP0XL62_9ROSI</name>
<dbReference type="Gene3D" id="2.160.20.10">
    <property type="entry name" value="Single-stranded right-handed beta-helix, Pectin lyase-like"/>
    <property type="match status" value="1"/>
</dbReference>
<dbReference type="EMBL" id="OZ021735">
    <property type="protein sequence ID" value="CAK9308897.1"/>
    <property type="molecule type" value="Genomic_DNA"/>
</dbReference>
<evidence type="ECO:0008006" key="5">
    <source>
        <dbReference type="Google" id="ProtNLM"/>
    </source>
</evidence>
<reference evidence="3 4" key="1">
    <citation type="submission" date="2024-03" db="EMBL/GenBank/DDBJ databases">
        <authorList>
            <person name="Gkanogiannis A."/>
            <person name="Becerra Lopez-Lavalle L."/>
        </authorList>
    </citation>
    <scope>NUCLEOTIDE SEQUENCE [LARGE SCALE GENOMIC DNA]</scope>
</reference>
<proteinExistence type="predicted"/>
<evidence type="ECO:0000256" key="1">
    <source>
        <dbReference type="ARBA" id="ARBA00004191"/>
    </source>
</evidence>